<dbReference type="PANTHER" id="PTHR10501">
    <property type="entry name" value="U1 SMALL NUCLEAR RIBONUCLEOPROTEIN A/U2 SMALL NUCLEAR RIBONUCLEOPROTEIN B"/>
    <property type="match status" value="1"/>
</dbReference>
<dbReference type="CDD" id="cd12245">
    <property type="entry name" value="RRM_scw1_like"/>
    <property type="match status" value="1"/>
</dbReference>
<evidence type="ECO:0000256" key="1">
    <source>
        <dbReference type="ARBA" id="ARBA00022884"/>
    </source>
</evidence>
<dbReference type="FunFam" id="3.30.70.330:FF:000404">
    <property type="entry name" value="RNA-binding protein with multiple splicing"/>
    <property type="match status" value="1"/>
</dbReference>
<dbReference type="OMA" id="NEQSEKH"/>
<dbReference type="FunFam" id="3.30.70.330:FF:000335">
    <property type="entry name" value="RNA-binding protein with multiple splicing 2"/>
    <property type="match status" value="1"/>
</dbReference>
<keyword evidence="1 2" id="KW-0694">RNA-binding</keyword>
<dbReference type="Pfam" id="PF00076">
    <property type="entry name" value="RRM_1"/>
    <property type="match status" value="2"/>
</dbReference>
<sequence length="338" mass="36727">MDSNNAHAVAMAALASQTLVPPGLDGKPMVHHRQNPVVIPPSQPPIAHAPPVPEAVMSPMGIQHQPYDPHYLHQQQNYGYKDMHINTLFVSGLPDDVKPREIHNLFRRRHGFDFCQLKYTGRGNQVVAFATFVNHQSAMTALHALNGVTFDPQSGATLHIELARSNSRRKHPPGSGAYVIIDKRLKTESDAQETWSNDGDGGSDEPSGTDKPNSSNKGDLATAESGESKVDPDNNAGAAVNELTEKLPAGEVQPCSTLFIANLGPNCTEEELKQALSQFTGFYVLKMRAKGGMPVAFADFEDVERATEAMQSLQGSMLPSSDRGGLHLEYAKSKMRKP</sequence>
<feature type="domain" description="RRM" evidence="4">
    <location>
        <begin position="256"/>
        <end position="333"/>
    </location>
</feature>
<dbReference type="Proteomes" id="UP000189703">
    <property type="component" value="Unplaced"/>
</dbReference>
<feature type="region of interest" description="Disordered" evidence="3">
    <location>
        <begin position="189"/>
        <end position="236"/>
    </location>
</feature>
<dbReference type="OrthoDB" id="431169at2759"/>
<dbReference type="KEGG" id="nnu:104600754"/>
<dbReference type="PROSITE" id="PS50102">
    <property type="entry name" value="RRM"/>
    <property type="match status" value="2"/>
</dbReference>
<dbReference type="Gene3D" id="3.30.70.330">
    <property type="match status" value="2"/>
</dbReference>
<dbReference type="RefSeq" id="XP_010262179.1">
    <property type="nucleotide sequence ID" value="XM_010263877.2"/>
</dbReference>
<dbReference type="SMART" id="SM00360">
    <property type="entry name" value="RRM"/>
    <property type="match status" value="2"/>
</dbReference>
<dbReference type="GO" id="GO:0003729">
    <property type="term" value="F:mRNA binding"/>
    <property type="evidence" value="ECO:0000318"/>
    <property type="project" value="GO_Central"/>
</dbReference>
<protein>
    <submittedName>
        <fullName evidence="6">Protein WHI4</fullName>
    </submittedName>
</protein>
<dbReference type="SUPFAM" id="SSF54928">
    <property type="entry name" value="RNA-binding domain, RBD"/>
    <property type="match status" value="1"/>
</dbReference>
<dbReference type="GeneID" id="104600754"/>
<evidence type="ECO:0000256" key="2">
    <source>
        <dbReference type="PROSITE-ProRule" id="PRU00176"/>
    </source>
</evidence>
<dbReference type="STRING" id="4432.A0A1U8AAD4"/>
<dbReference type="AlphaFoldDB" id="A0A1U8AAD4"/>
<dbReference type="InterPro" id="IPR000504">
    <property type="entry name" value="RRM_dom"/>
</dbReference>
<organism evidence="5 6">
    <name type="scientific">Nelumbo nucifera</name>
    <name type="common">Sacred lotus</name>
    <dbReference type="NCBI Taxonomy" id="4432"/>
    <lineage>
        <taxon>Eukaryota</taxon>
        <taxon>Viridiplantae</taxon>
        <taxon>Streptophyta</taxon>
        <taxon>Embryophyta</taxon>
        <taxon>Tracheophyta</taxon>
        <taxon>Spermatophyta</taxon>
        <taxon>Magnoliopsida</taxon>
        <taxon>Proteales</taxon>
        <taxon>Nelumbonaceae</taxon>
        <taxon>Nelumbo</taxon>
    </lineage>
</organism>
<gene>
    <name evidence="6" type="primary">LOC104600754</name>
</gene>
<dbReference type="InterPro" id="IPR035979">
    <property type="entry name" value="RBD_domain_sf"/>
</dbReference>
<proteinExistence type="predicted"/>
<dbReference type="FunCoup" id="A0A1U8AAD4">
    <property type="interactions" value="292"/>
</dbReference>
<evidence type="ECO:0000313" key="5">
    <source>
        <dbReference type="Proteomes" id="UP000189703"/>
    </source>
</evidence>
<dbReference type="InParanoid" id="A0A1U8AAD4"/>
<name>A0A1U8AAD4_NELNU</name>
<keyword evidence="5" id="KW-1185">Reference proteome</keyword>
<evidence type="ECO:0000313" key="6">
    <source>
        <dbReference type="RefSeq" id="XP_010262179.1"/>
    </source>
</evidence>
<reference evidence="6" key="1">
    <citation type="submission" date="2025-08" db="UniProtKB">
        <authorList>
            <consortium name="RefSeq"/>
        </authorList>
    </citation>
    <scope>IDENTIFICATION</scope>
</reference>
<evidence type="ECO:0000256" key="3">
    <source>
        <dbReference type="SAM" id="MobiDB-lite"/>
    </source>
</evidence>
<dbReference type="eggNOG" id="KOG1457">
    <property type="taxonomic scope" value="Eukaryota"/>
</dbReference>
<feature type="domain" description="RRM" evidence="4">
    <location>
        <begin position="86"/>
        <end position="165"/>
    </location>
</feature>
<evidence type="ECO:0000259" key="4">
    <source>
        <dbReference type="PROSITE" id="PS50102"/>
    </source>
</evidence>
<accession>A0A1U8AAD4</accession>
<dbReference type="InterPro" id="IPR012677">
    <property type="entry name" value="Nucleotide-bd_a/b_plait_sf"/>
</dbReference>